<dbReference type="CDD" id="cd01644">
    <property type="entry name" value="RT_pepA17"/>
    <property type="match status" value="1"/>
</dbReference>
<reference evidence="3 4" key="1">
    <citation type="submission" date="2015-12" db="EMBL/GenBank/DDBJ databases">
        <title>The genome of Folsomia candida.</title>
        <authorList>
            <person name="Faddeeva A."/>
            <person name="Derks M.F."/>
            <person name="Anvar Y."/>
            <person name="Smit S."/>
            <person name="Van Straalen N."/>
            <person name="Roelofs D."/>
        </authorList>
    </citation>
    <scope>NUCLEOTIDE SEQUENCE [LARGE SCALE GENOMIC DNA]</scope>
    <source>
        <strain evidence="3 4">VU population</strain>
        <tissue evidence="3">Whole body</tissue>
    </source>
</reference>
<evidence type="ECO:0000259" key="2">
    <source>
        <dbReference type="PROSITE" id="PS50994"/>
    </source>
</evidence>
<dbReference type="InterPro" id="IPR036397">
    <property type="entry name" value="RNaseH_sf"/>
</dbReference>
<evidence type="ECO:0000313" key="3">
    <source>
        <dbReference type="EMBL" id="OXA59522.1"/>
    </source>
</evidence>
<dbReference type="PROSITE" id="PS50994">
    <property type="entry name" value="INTEGRASE"/>
    <property type="match status" value="1"/>
</dbReference>
<dbReference type="PANTHER" id="PTHR47331:SF1">
    <property type="entry name" value="GAG-LIKE PROTEIN"/>
    <property type="match status" value="1"/>
</dbReference>
<dbReference type="PANTHER" id="PTHR47331">
    <property type="entry name" value="PHD-TYPE DOMAIN-CONTAINING PROTEIN"/>
    <property type="match status" value="1"/>
</dbReference>
<keyword evidence="4" id="KW-1185">Reference proteome</keyword>
<dbReference type="Pfam" id="PF17921">
    <property type="entry name" value="Integrase_H2C2"/>
    <property type="match status" value="1"/>
</dbReference>
<dbReference type="InterPro" id="IPR001584">
    <property type="entry name" value="Integrase_cat-core"/>
</dbReference>
<dbReference type="SUPFAM" id="SSF53098">
    <property type="entry name" value="Ribonuclease H-like"/>
    <property type="match status" value="1"/>
</dbReference>
<dbReference type="Pfam" id="PF18701">
    <property type="entry name" value="DUF5641"/>
    <property type="match status" value="1"/>
</dbReference>
<accession>A0A226EPI5</accession>
<comment type="caution">
    <text evidence="3">The sequence shown here is derived from an EMBL/GenBank/DDBJ whole genome shotgun (WGS) entry which is preliminary data.</text>
</comment>
<dbReference type="InterPro" id="IPR040676">
    <property type="entry name" value="DUF5641"/>
</dbReference>
<dbReference type="GO" id="GO:0042575">
    <property type="term" value="C:DNA polymerase complex"/>
    <property type="evidence" value="ECO:0007669"/>
    <property type="project" value="UniProtKB-ARBA"/>
</dbReference>
<evidence type="ECO:0000313" key="4">
    <source>
        <dbReference type="Proteomes" id="UP000198287"/>
    </source>
</evidence>
<sequence>MAPYKEIEKARKERERAQHTIEWLEKKLADHPTNPITVGKVDNYLQTVARNQATVEETFERIVINCDPIDLTPHKDEYEQLMDRVMELSSQFQIIKVSLAPTTPTPTASTGAAPRVDIRLPKLTLPTFDGKIEEWTSFRDMFSTAIHTNAHLSNTQKLAYLKTQLKGEAARLIQSLVISDANYDIAWKQLGDRYQNDRQLLFAILKRLINQAPIVSPTSTTLRSLVDVSGECIRSLEILGQPVQQWDSILLFTLYQKLDAHSKELDYSSSRALEAAGPKEVTQIIKPFDKQQQAPKKNHVHHAQNPSPSSEPCKICAQESHAPFKCSKFLAMEVPDRIEVVQKLNLCYNCLRGSHAVHKCTTTSSCKQCGRRHHSLIHRAKPTGQNAPTTGNNPSLTHHAQTFNTIGQTLLATAIVHVRDVEGVQQQVRVLLDGGSDTHIISRKCIRRLGIRYNKKQALVTGLSEVPVGTTQGIVDLEFSPHFNSSLIIGAKDTCVMHTVTTHLPLHPCNANLSHLNSLELADETWHNPGEIDMLLGASLFYGLIRGDKITGATGEPFALNSDLGWLVVGEVESTKNNNHAFHVQLSKNDEAPTRVEVSNADLDHRLTTFWELETLPEAVPLTEEEHTCVEHFRSTHSQRDDGKFVVHLPFKSYPPNLGESRDMAIQRLKQLERRLARQPEVSQEYHAFMKEYQELGHMEEVPQNEVMSSNNYYIPHHYVLKEESTTTKLRVVFDASARTTNGKSLNDCLLVGPTIQEPLFNILLRFRTHPVAFTADIAKMYRQILIRKLDTDYQRIVWRESPEHPIKDYRLLTVTYGTGPAPYLATAVVDQHAQNHADEFPLAAVVARRDLYMDDCMSGAETVKEALLLQQQLLDLMKCGGFELRKWSSTHPEVTDALPESLRETKSVLSVELGHTIKALGIYWHPSTDQFFFKIDNLTSTEKKVLTKRCILSDIAKIFDPIGWLAPVVVTAKIMMQQLWKLELGWDDPVPEEIERSWIHYKSQLKQIESIRIPRCIKPSPTSDCQLALLGFSDASEKAYSAVVYLASYSSFSPPSIAIVTSKTRVAPVKTVSLPRLELCAAELLAKLMEKVQQALHLRYQHISGWTDSSTTYDWIQGSPSRWHRFVANRVTKIQTRILPSQWGHVSGIDNPADCASRGIDPSTLSAFMLWWKGPSWLNNGIPSLVVPIHRDSTIDMEERKELVVNKVQVHPFSIILQNSSNFSKLLRMTAWMYRFSRNIQSRISTRKLCSQVSGPLHPEEINNAMEYWVRLTQHQYFPSDIQTLSNSDNPHVGVKSQILALNPFLDSSGLVRVGGRISKSSLAFDQRHPILLPRKSHLTTLLIRYEHERNFHAGPQLLLSIIQAKYWIIRGRDAIRHQIRQCVPCTKQRATTMQQLMADLPKFRVTPARVFTKCGVDYAGPFLLKPMLPRSKTTVKSYMCLFVCCVTRAVHLELVSSLSTEAFIASLRRFIARRGRPSDIYSDCGTNFVGANRELRELTARFANSSHNQEVSNQLANEGIQWHYNAPGSPHHGGIWEAGVKSVKYHLIRTFGTTQLNFEEMSTTFIQIEALLNSRPITQESSDPSDLSALTPGHFLIGAPLTAAPDSDLSHLNAGRLNRWQLIQQLYQSFWRRWSSEYLTRLQQRPKWMKEHKDIAIGDLVTIKDENMPPMRWRLGRVVELHPGTDGHTRIVTLKTKDGTLKRPIVKLCLLPVQGEDSNNDS</sequence>
<dbReference type="GO" id="GO:0015074">
    <property type="term" value="P:DNA integration"/>
    <property type="evidence" value="ECO:0007669"/>
    <property type="project" value="InterPro"/>
</dbReference>
<dbReference type="OMA" id="KECHITS"/>
<dbReference type="Proteomes" id="UP000198287">
    <property type="component" value="Unassembled WGS sequence"/>
</dbReference>
<dbReference type="Gene3D" id="3.30.420.10">
    <property type="entry name" value="Ribonuclease H-like superfamily/Ribonuclease H"/>
    <property type="match status" value="1"/>
</dbReference>
<dbReference type="SUPFAM" id="SSF56672">
    <property type="entry name" value="DNA/RNA polymerases"/>
    <property type="match status" value="1"/>
</dbReference>
<dbReference type="OrthoDB" id="5989194at2759"/>
<feature type="region of interest" description="Disordered" evidence="1">
    <location>
        <begin position="290"/>
        <end position="312"/>
    </location>
</feature>
<name>A0A226EPI5_FOLCA</name>
<dbReference type="InterPro" id="IPR041588">
    <property type="entry name" value="Integrase_H2C2"/>
</dbReference>
<dbReference type="InterPro" id="IPR012337">
    <property type="entry name" value="RNaseH-like_sf"/>
</dbReference>
<dbReference type="InterPro" id="IPR043502">
    <property type="entry name" value="DNA/RNA_pol_sf"/>
</dbReference>
<dbReference type="Pfam" id="PF03564">
    <property type="entry name" value="DUF1759"/>
    <property type="match status" value="1"/>
</dbReference>
<dbReference type="GO" id="GO:0003676">
    <property type="term" value="F:nucleic acid binding"/>
    <property type="evidence" value="ECO:0007669"/>
    <property type="project" value="InterPro"/>
</dbReference>
<protein>
    <submittedName>
        <fullName evidence="3">Pro-Pol polyprotein</fullName>
    </submittedName>
</protein>
<dbReference type="EMBL" id="LNIX01000002">
    <property type="protein sequence ID" value="OXA59522.1"/>
    <property type="molecule type" value="Genomic_DNA"/>
</dbReference>
<gene>
    <name evidence="3" type="ORF">Fcan01_05809</name>
</gene>
<dbReference type="InterPro" id="IPR005312">
    <property type="entry name" value="DUF1759"/>
</dbReference>
<dbReference type="GO" id="GO:0071897">
    <property type="term" value="P:DNA biosynthetic process"/>
    <property type="evidence" value="ECO:0007669"/>
    <property type="project" value="UniProtKB-ARBA"/>
</dbReference>
<dbReference type="STRING" id="158441.A0A226EPI5"/>
<organism evidence="3 4">
    <name type="scientific">Folsomia candida</name>
    <name type="common">Springtail</name>
    <dbReference type="NCBI Taxonomy" id="158441"/>
    <lineage>
        <taxon>Eukaryota</taxon>
        <taxon>Metazoa</taxon>
        <taxon>Ecdysozoa</taxon>
        <taxon>Arthropoda</taxon>
        <taxon>Hexapoda</taxon>
        <taxon>Collembola</taxon>
        <taxon>Entomobryomorpha</taxon>
        <taxon>Isotomoidea</taxon>
        <taxon>Isotomidae</taxon>
        <taxon>Proisotominae</taxon>
        <taxon>Folsomia</taxon>
    </lineage>
</organism>
<dbReference type="InterPro" id="IPR008042">
    <property type="entry name" value="Retrotrans_Pao"/>
</dbReference>
<proteinExistence type="predicted"/>
<dbReference type="Pfam" id="PF05380">
    <property type="entry name" value="Peptidase_A17"/>
    <property type="match status" value="1"/>
</dbReference>
<evidence type="ECO:0000256" key="1">
    <source>
        <dbReference type="SAM" id="MobiDB-lite"/>
    </source>
</evidence>
<feature type="domain" description="Integrase catalytic" evidence="2">
    <location>
        <begin position="1405"/>
        <end position="1602"/>
    </location>
</feature>